<accession>A0A0A9AQJ8</accession>
<name>A0A0A9AQJ8_ARUDO</name>
<reference evidence="1" key="1">
    <citation type="submission" date="2014-09" db="EMBL/GenBank/DDBJ databases">
        <authorList>
            <person name="Magalhaes I.L.F."/>
            <person name="Oliveira U."/>
            <person name="Santos F.R."/>
            <person name="Vidigal T.H.D.A."/>
            <person name="Brescovit A.D."/>
            <person name="Santos A.J."/>
        </authorList>
    </citation>
    <scope>NUCLEOTIDE SEQUENCE</scope>
    <source>
        <tissue evidence="1">Shoot tissue taken approximately 20 cm above the soil surface</tissue>
    </source>
</reference>
<dbReference type="AlphaFoldDB" id="A0A0A9AQJ8"/>
<dbReference type="EMBL" id="GBRH01243886">
    <property type="protein sequence ID" value="JAD54009.1"/>
    <property type="molecule type" value="Transcribed_RNA"/>
</dbReference>
<reference evidence="1" key="2">
    <citation type="journal article" date="2015" name="Data Brief">
        <title>Shoot transcriptome of the giant reed, Arundo donax.</title>
        <authorList>
            <person name="Barrero R.A."/>
            <person name="Guerrero F.D."/>
            <person name="Moolhuijzen P."/>
            <person name="Goolsby J.A."/>
            <person name="Tidwell J."/>
            <person name="Bellgard S.E."/>
            <person name="Bellgard M.I."/>
        </authorList>
    </citation>
    <scope>NUCLEOTIDE SEQUENCE</scope>
    <source>
        <tissue evidence="1">Shoot tissue taken approximately 20 cm above the soil surface</tissue>
    </source>
</reference>
<evidence type="ECO:0000313" key="1">
    <source>
        <dbReference type="EMBL" id="JAD54009.1"/>
    </source>
</evidence>
<sequence length="45" mass="5600">MIEFDFYLKRNCGSFVKFLYSKQLLQLRLLVFHQATLWFYRQHGL</sequence>
<protein>
    <submittedName>
        <fullName evidence="1">Uncharacterized protein</fullName>
    </submittedName>
</protein>
<organism evidence="1">
    <name type="scientific">Arundo donax</name>
    <name type="common">Giant reed</name>
    <name type="synonym">Donax arundinaceus</name>
    <dbReference type="NCBI Taxonomy" id="35708"/>
    <lineage>
        <taxon>Eukaryota</taxon>
        <taxon>Viridiplantae</taxon>
        <taxon>Streptophyta</taxon>
        <taxon>Embryophyta</taxon>
        <taxon>Tracheophyta</taxon>
        <taxon>Spermatophyta</taxon>
        <taxon>Magnoliopsida</taxon>
        <taxon>Liliopsida</taxon>
        <taxon>Poales</taxon>
        <taxon>Poaceae</taxon>
        <taxon>PACMAD clade</taxon>
        <taxon>Arundinoideae</taxon>
        <taxon>Arundineae</taxon>
        <taxon>Arundo</taxon>
    </lineage>
</organism>
<proteinExistence type="predicted"/>